<keyword evidence="3" id="KW-1185">Reference proteome</keyword>
<dbReference type="Proteomes" id="UP000799770">
    <property type="component" value="Unassembled WGS sequence"/>
</dbReference>
<keyword evidence="1" id="KW-0732">Signal</keyword>
<protein>
    <submittedName>
        <fullName evidence="2">Uncharacterized protein</fullName>
    </submittedName>
</protein>
<dbReference type="EMBL" id="ML977347">
    <property type="protein sequence ID" value="KAF2108499.1"/>
    <property type="molecule type" value="Genomic_DNA"/>
</dbReference>
<evidence type="ECO:0000313" key="2">
    <source>
        <dbReference type="EMBL" id="KAF2108499.1"/>
    </source>
</evidence>
<sequence>MNTLKTYLLILIALAVTILAAPGAVAEIDPLDITEATMPFVKRDDTCDGCKAKHLHCIELLPIEKSTMAHKKTVSHLLRFVLRLLDMRSMTSSRLHNLSGDGGCCGSLREAHSLLSPALISDIFDVALLHMRVVVFLTGGIAPEPFAAASSSPPHYACLKKVGKKRMD</sequence>
<proteinExistence type="predicted"/>
<evidence type="ECO:0000313" key="3">
    <source>
        <dbReference type="Proteomes" id="UP000799770"/>
    </source>
</evidence>
<accession>A0A6A5YMI1</accession>
<gene>
    <name evidence="2" type="ORF">BDV96DRAFT_605563</name>
</gene>
<feature type="signal peptide" evidence="1">
    <location>
        <begin position="1"/>
        <end position="26"/>
    </location>
</feature>
<dbReference type="AlphaFoldDB" id="A0A6A5YMI1"/>
<name>A0A6A5YMI1_9PLEO</name>
<organism evidence="2 3">
    <name type="scientific">Lophiotrema nucula</name>
    <dbReference type="NCBI Taxonomy" id="690887"/>
    <lineage>
        <taxon>Eukaryota</taxon>
        <taxon>Fungi</taxon>
        <taxon>Dikarya</taxon>
        <taxon>Ascomycota</taxon>
        <taxon>Pezizomycotina</taxon>
        <taxon>Dothideomycetes</taxon>
        <taxon>Pleosporomycetidae</taxon>
        <taxon>Pleosporales</taxon>
        <taxon>Lophiotremataceae</taxon>
        <taxon>Lophiotrema</taxon>
    </lineage>
</organism>
<evidence type="ECO:0000256" key="1">
    <source>
        <dbReference type="SAM" id="SignalP"/>
    </source>
</evidence>
<feature type="chain" id="PRO_5025555058" evidence="1">
    <location>
        <begin position="27"/>
        <end position="168"/>
    </location>
</feature>
<reference evidence="2" key="1">
    <citation type="journal article" date="2020" name="Stud. Mycol.">
        <title>101 Dothideomycetes genomes: a test case for predicting lifestyles and emergence of pathogens.</title>
        <authorList>
            <person name="Haridas S."/>
            <person name="Albert R."/>
            <person name="Binder M."/>
            <person name="Bloem J."/>
            <person name="Labutti K."/>
            <person name="Salamov A."/>
            <person name="Andreopoulos B."/>
            <person name="Baker S."/>
            <person name="Barry K."/>
            <person name="Bills G."/>
            <person name="Bluhm B."/>
            <person name="Cannon C."/>
            <person name="Castanera R."/>
            <person name="Culley D."/>
            <person name="Daum C."/>
            <person name="Ezra D."/>
            <person name="Gonzalez J."/>
            <person name="Henrissat B."/>
            <person name="Kuo A."/>
            <person name="Liang C."/>
            <person name="Lipzen A."/>
            <person name="Lutzoni F."/>
            <person name="Magnuson J."/>
            <person name="Mondo S."/>
            <person name="Nolan M."/>
            <person name="Ohm R."/>
            <person name="Pangilinan J."/>
            <person name="Park H.-J."/>
            <person name="Ramirez L."/>
            <person name="Alfaro M."/>
            <person name="Sun H."/>
            <person name="Tritt A."/>
            <person name="Yoshinaga Y."/>
            <person name="Zwiers L.-H."/>
            <person name="Turgeon B."/>
            <person name="Goodwin S."/>
            <person name="Spatafora J."/>
            <person name="Crous P."/>
            <person name="Grigoriev I."/>
        </authorList>
    </citation>
    <scope>NUCLEOTIDE SEQUENCE</scope>
    <source>
        <strain evidence="2">CBS 627.86</strain>
    </source>
</reference>